<name>A0ABT0T209_9GAMM</name>
<protein>
    <recommendedName>
        <fullName evidence="3">Transposase</fullName>
    </recommendedName>
</protein>
<sequence>MCAGHNVYKFFQYRGSQAGFKNAWLREADSIVLQQACINLEKAFQNFLKNQTQARYARFKSKRGKQSSYDCVGVKAGEDWIKVPRPGPMKARIHRQLVGELKSITLTRTATGKYYATLLVETG</sequence>
<keyword evidence="2" id="KW-1185">Reference proteome</keyword>
<proteinExistence type="predicted"/>
<gene>
    <name evidence="1" type="ORF">M8009_11445</name>
</gene>
<evidence type="ECO:0000313" key="1">
    <source>
        <dbReference type="EMBL" id="MCL7940902.1"/>
    </source>
</evidence>
<organism evidence="1 2">
    <name type="scientific">Halomonas gemina</name>
    <dbReference type="NCBI Taxonomy" id="2945105"/>
    <lineage>
        <taxon>Bacteria</taxon>
        <taxon>Pseudomonadati</taxon>
        <taxon>Pseudomonadota</taxon>
        <taxon>Gammaproteobacteria</taxon>
        <taxon>Oceanospirillales</taxon>
        <taxon>Halomonadaceae</taxon>
        <taxon>Halomonas</taxon>
    </lineage>
</organism>
<reference evidence="1" key="1">
    <citation type="submission" date="2022-05" db="EMBL/GenBank/DDBJ databases">
        <title>Halomonas geminus sp. nov. and Halomonas llamarensis sp. nov. isolated from high-altitude salars of the Atacama Desert.</title>
        <authorList>
            <person name="Hintersatz C."/>
            <person name="Rojas L.A."/>
            <person name="Wei T.-S."/>
            <person name="Kutschke S."/>
            <person name="Lehmann F."/>
            <person name="Jain R."/>
            <person name="Pollmann K."/>
        </authorList>
    </citation>
    <scope>NUCLEOTIDE SEQUENCE</scope>
    <source>
        <strain evidence="1">ATCH28</strain>
    </source>
</reference>
<dbReference type="EMBL" id="JAMJPK010000004">
    <property type="protein sequence ID" value="MCL7940902.1"/>
    <property type="molecule type" value="Genomic_DNA"/>
</dbReference>
<accession>A0ABT0T209</accession>
<dbReference type="Proteomes" id="UP001165369">
    <property type="component" value="Unassembled WGS sequence"/>
</dbReference>
<comment type="caution">
    <text evidence="1">The sequence shown here is derived from an EMBL/GenBank/DDBJ whole genome shotgun (WGS) entry which is preliminary data.</text>
</comment>
<evidence type="ECO:0008006" key="3">
    <source>
        <dbReference type="Google" id="ProtNLM"/>
    </source>
</evidence>
<evidence type="ECO:0000313" key="2">
    <source>
        <dbReference type="Proteomes" id="UP001165369"/>
    </source>
</evidence>
<dbReference type="RefSeq" id="WP_250061151.1">
    <property type="nucleotide sequence ID" value="NZ_JAMJPK010000004.1"/>
</dbReference>